<feature type="domain" description="AB hydrolase-1" evidence="3">
    <location>
        <begin position="4"/>
        <end position="188"/>
    </location>
</feature>
<dbReference type="GO" id="GO:0009092">
    <property type="term" value="P:homoserine metabolic process"/>
    <property type="evidence" value="ECO:0007669"/>
    <property type="project" value="TreeGrafter"/>
</dbReference>
<evidence type="ECO:0000313" key="4">
    <source>
        <dbReference type="EMBL" id="CAF0807005.1"/>
    </source>
</evidence>
<dbReference type="AlphaFoldDB" id="A0A813T6G5"/>
<dbReference type="Pfam" id="PF00561">
    <property type="entry name" value="Abhydrolase_1"/>
    <property type="match status" value="1"/>
</dbReference>
<evidence type="ECO:0000313" key="8">
    <source>
        <dbReference type="Proteomes" id="UP000663829"/>
    </source>
</evidence>
<dbReference type="Proteomes" id="UP000663829">
    <property type="component" value="Unassembled WGS sequence"/>
</dbReference>
<dbReference type="GO" id="GO:0005739">
    <property type="term" value="C:mitochondrion"/>
    <property type="evidence" value="ECO:0007669"/>
    <property type="project" value="TreeGrafter"/>
</dbReference>
<dbReference type="Proteomes" id="UP000681722">
    <property type="component" value="Unassembled WGS sequence"/>
</dbReference>
<dbReference type="GO" id="GO:0006535">
    <property type="term" value="P:cysteine biosynthetic process from serine"/>
    <property type="evidence" value="ECO:0007669"/>
    <property type="project" value="TreeGrafter"/>
</dbReference>
<dbReference type="EMBL" id="CAJNOQ010000490">
    <property type="protein sequence ID" value="CAF0807005.1"/>
    <property type="molecule type" value="Genomic_DNA"/>
</dbReference>
<dbReference type="EMBL" id="CAJOBC010000490">
    <property type="protein sequence ID" value="CAF3592494.1"/>
    <property type="molecule type" value="Genomic_DNA"/>
</dbReference>
<dbReference type="Gene3D" id="3.40.50.1820">
    <property type="entry name" value="alpha/beta hydrolase"/>
    <property type="match status" value="1"/>
</dbReference>
<evidence type="ECO:0000313" key="7">
    <source>
        <dbReference type="EMBL" id="CAF4025812.1"/>
    </source>
</evidence>
<dbReference type="PIRSF" id="PIRSF000443">
    <property type="entry name" value="Homoser_Ac_trans"/>
    <property type="match status" value="1"/>
</dbReference>
<evidence type="ECO:0000256" key="2">
    <source>
        <dbReference type="PIRSR" id="PIRSR000443-1"/>
    </source>
</evidence>
<feature type="non-terminal residue" evidence="4">
    <location>
        <position position="1"/>
    </location>
</feature>
<dbReference type="InterPro" id="IPR008220">
    <property type="entry name" value="HAT_MetX-like"/>
</dbReference>
<dbReference type="GO" id="GO:0009001">
    <property type="term" value="F:serine O-acetyltransferase activity"/>
    <property type="evidence" value="ECO:0007669"/>
    <property type="project" value="TreeGrafter"/>
</dbReference>
<reference evidence="4" key="1">
    <citation type="submission" date="2021-02" db="EMBL/GenBank/DDBJ databases">
        <authorList>
            <person name="Nowell W R."/>
        </authorList>
    </citation>
    <scope>NUCLEOTIDE SEQUENCE</scope>
</reference>
<gene>
    <name evidence="4" type="ORF">GPM918_LOCUS3827</name>
    <name evidence="5" type="ORF">OVA965_LOCUS24756</name>
    <name evidence="6" type="ORF">SRO942_LOCUS3827</name>
    <name evidence="7" type="ORF">TMI583_LOCUS25472</name>
</gene>
<dbReference type="PANTHER" id="PTHR32268:SF16">
    <property type="entry name" value="SERINE O-SUCCINYLTRANSFERASE"/>
    <property type="match status" value="1"/>
</dbReference>
<feature type="active site" description="Nucleophile" evidence="2">
    <location>
        <position position="8"/>
    </location>
</feature>
<dbReference type="SUPFAM" id="SSF53474">
    <property type="entry name" value="alpha/beta-Hydrolases"/>
    <property type="match status" value="1"/>
</dbReference>
<dbReference type="GO" id="GO:0009086">
    <property type="term" value="P:methionine biosynthetic process"/>
    <property type="evidence" value="ECO:0007669"/>
    <property type="project" value="TreeGrafter"/>
</dbReference>
<dbReference type="OrthoDB" id="444135at2759"/>
<comment type="caution">
    <text evidence="4">The sequence shown here is derived from an EMBL/GenBank/DDBJ whole genome shotgun (WGS) entry which is preliminary data.</text>
</comment>
<accession>A0A813T6G5</accession>
<dbReference type="Proteomes" id="UP000677228">
    <property type="component" value="Unassembled WGS sequence"/>
</dbReference>
<protein>
    <recommendedName>
        <fullName evidence="3">AB hydrolase-1 domain-containing protein</fullName>
    </recommendedName>
</protein>
<feature type="active site" evidence="2">
    <location>
        <position position="204"/>
    </location>
</feature>
<dbReference type="InterPro" id="IPR029058">
    <property type="entry name" value="AB_hydrolase_fold"/>
</dbReference>
<dbReference type="InterPro" id="IPR000073">
    <property type="entry name" value="AB_hydrolase_1"/>
</dbReference>
<dbReference type="EMBL" id="CAJOBA010036590">
    <property type="protein sequence ID" value="CAF4025812.1"/>
    <property type="molecule type" value="Genomic_DNA"/>
</dbReference>
<dbReference type="Proteomes" id="UP000682733">
    <property type="component" value="Unassembled WGS sequence"/>
</dbReference>
<organism evidence="4 8">
    <name type="scientific">Didymodactylos carnosus</name>
    <dbReference type="NCBI Taxonomy" id="1234261"/>
    <lineage>
        <taxon>Eukaryota</taxon>
        <taxon>Metazoa</taxon>
        <taxon>Spiralia</taxon>
        <taxon>Gnathifera</taxon>
        <taxon>Rotifera</taxon>
        <taxon>Eurotatoria</taxon>
        <taxon>Bdelloidea</taxon>
        <taxon>Philodinida</taxon>
        <taxon>Philodinidae</taxon>
        <taxon>Didymodactylos</taxon>
    </lineage>
</organism>
<keyword evidence="8" id="KW-1185">Reference proteome</keyword>
<comment type="similarity">
    <text evidence="1">Belongs to the AB hydrolase superfamily. MetX family.</text>
</comment>
<dbReference type="PANTHER" id="PTHR32268">
    <property type="entry name" value="HOMOSERINE O-ACETYLTRANSFERASE"/>
    <property type="match status" value="1"/>
</dbReference>
<evidence type="ECO:0000313" key="5">
    <source>
        <dbReference type="EMBL" id="CAF1217560.1"/>
    </source>
</evidence>
<dbReference type="GO" id="GO:0004414">
    <property type="term" value="F:homoserine O-acetyltransferase activity"/>
    <property type="evidence" value="ECO:0007669"/>
    <property type="project" value="TreeGrafter"/>
</dbReference>
<dbReference type="EMBL" id="CAJNOK010015058">
    <property type="protein sequence ID" value="CAF1217560.1"/>
    <property type="molecule type" value="Genomic_DNA"/>
</dbReference>
<feature type="active site" evidence="2">
    <location>
        <position position="170"/>
    </location>
</feature>
<proteinExistence type="inferred from homology"/>
<evidence type="ECO:0000259" key="3">
    <source>
        <dbReference type="Pfam" id="PF00561"/>
    </source>
</evidence>
<evidence type="ECO:0000256" key="1">
    <source>
        <dbReference type="ARBA" id="ARBA00006886"/>
    </source>
</evidence>
<sequence>LYASVGASLGGMCSLLSGLLYPQYVSKIITISSCTSPDPTSIALRHLQRKMIMTDPNWNNGDYYEKNVYPKDGMQTASELATLTNRSEMVKKCFGLNRFTKLISLEPSFEIERYLHQDGERFAEKYDPNSLLYLSKAMDLFNLSDNYDNNIQLALKQIKCPILILGARTDILFPIWQQKQLAEGLIEAGNQNVTFYELNSIYGHDTFLLDVNGVSTAMKGFFDVVQLYVEDDDE</sequence>
<evidence type="ECO:0000313" key="6">
    <source>
        <dbReference type="EMBL" id="CAF3592494.1"/>
    </source>
</evidence>
<name>A0A813T6G5_9BILA</name>